<evidence type="ECO:0000313" key="2">
    <source>
        <dbReference type="EMBL" id="AAA33623.1"/>
    </source>
</evidence>
<protein>
    <submittedName>
        <fullName evidence="2">Reverse transcriptase</fullName>
    </submittedName>
</protein>
<accession>Q06296</accession>
<dbReference type="EMBL" id="M94484">
    <property type="protein sequence ID" value="AAA33623.1"/>
    <property type="molecule type" value="Genomic_DNA"/>
</dbReference>
<feature type="non-terminal residue" evidence="2">
    <location>
        <position position="88"/>
    </location>
</feature>
<organism evidence="2">
    <name type="scientific">Osmundastrum cinnamomeum</name>
    <name type="common">Cinnamon fern</name>
    <name type="synonym">Osmunda cinnamomea</name>
    <dbReference type="NCBI Taxonomy" id="3284"/>
    <lineage>
        <taxon>Eukaryota</taxon>
        <taxon>Viridiplantae</taxon>
        <taxon>Streptophyta</taxon>
        <taxon>Embryophyta</taxon>
        <taxon>Tracheophyta</taxon>
        <taxon>Polypodiopsida</taxon>
        <taxon>Polypodiidae</taxon>
        <taxon>Osmundales</taxon>
        <taxon>Osmundaceae</taxon>
        <taxon>Osmundastrum</taxon>
    </lineage>
</organism>
<sequence length="88" mass="10154">KTAFLNGDLKEEVYVQQPQGFEVLGQENKACKLKKALHGLKQAPRSWYQKIHQFLLSKGFVNTPTEPNLYVRQAETDLIMLVLYVDDM</sequence>
<keyword evidence="2" id="KW-0808">Transferase</keyword>
<proteinExistence type="predicted"/>
<evidence type="ECO:0000259" key="1">
    <source>
        <dbReference type="Pfam" id="PF07727"/>
    </source>
</evidence>
<name>Q06296_OSMCI</name>
<dbReference type="AlphaFoldDB" id="Q06296"/>
<feature type="domain" description="Reverse transcriptase Ty1/copia-type" evidence="1">
    <location>
        <begin position="1"/>
        <end position="88"/>
    </location>
</feature>
<feature type="non-terminal residue" evidence="2">
    <location>
        <position position="1"/>
    </location>
</feature>
<keyword evidence="2" id="KW-0548">Nucleotidyltransferase</keyword>
<reference evidence="2" key="1">
    <citation type="journal article" date="1992" name="Proc. Natl. Acad. Sci. U.S.A.">
        <title>copia-like retrotransposons are ubiquitous among plants.</title>
        <authorList>
            <person name="Voytas D.F."/>
            <person name="Cummings M.P."/>
            <person name="Konieczny A."/>
            <person name="Ausubel F.M."/>
            <person name="Rodermel S.R."/>
        </authorList>
    </citation>
    <scope>NUCLEOTIDE SEQUENCE</scope>
</reference>
<dbReference type="Pfam" id="PF07727">
    <property type="entry name" value="RVT_2"/>
    <property type="match status" value="1"/>
</dbReference>
<dbReference type="GO" id="GO:0003964">
    <property type="term" value="F:RNA-directed DNA polymerase activity"/>
    <property type="evidence" value="ECO:0007669"/>
    <property type="project" value="UniProtKB-KW"/>
</dbReference>
<dbReference type="PIR" id="E46200">
    <property type="entry name" value="E46200"/>
</dbReference>
<dbReference type="InterPro" id="IPR013103">
    <property type="entry name" value="RVT_2"/>
</dbReference>
<keyword evidence="2" id="KW-0695">RNA-directed DNA polymerase</keyword>